<accession>A0A914HC73</accession>
<evidence type="ECO:0000313" key="8">
    <source>
        <dbReference type="WBParaSite" id="Gr19_v10_g15758.t1"/>
    </source>
</evidence>
<keyword evidence="3" id="KW-0678">Repressor</keyword>
<dbReference type="PANTHER" id="PTHR12144:SF0">
    <property type="entry name" value="NEGATIVE ELONGATION FACTOR C_D"/>
    <property type="match status" value="1"/>
</dbReference>
<evidence type="ECO:0000256" key="6">
    <source>
        <dbReference type="ARBA" id="ARBA00023242"/>
    </source>
</evidence>
<keyword evidence="4" id="KW-0805">Transcription regulation</keyword>
<comment type="subcellular location">
    <subcellularLocation>
        <location evidence="1">Nucleus</location>
    </subcellularLocation>
</comment>
<keyword evidence="7" id="KW-1185">Reference proteome</keyword>
<evidence type="ECO:0000256" key="3">
    <source>
        <dbReference type="ARBA" id="ARBA00022491"/>
    </source>
</evidence>
<dbReference type="GO" id="GO:0032021">
    <property type="term" value="C:NELF complex"/>
    <property type="evidence" value="ECO:0007669"/>
    <property type="project" value="TreeGrafter"/>
</dbReference>
<evidence type="ECO:0000256" key="4">
    <source>
        <dbReference type="ARBA" id="ARBA00023015"/>
    </source>
</evidence>
<dbReference type="AlphaFoldDB" id="A0A914HC73"/>
<proteinExistence type="inferred from homology"/>
<organism evidence="7 8">
    <name type="scientific">Globodera rostochiensis</name>
    <name type="common">Golden nematode worm</name>
    <name type="synonym">Heterodera rostochiensis</name>
    <dbReference type="NCBI Taxonomy" id="31243"/>
    <lineage>
        <taxon>Eukaryota</taxon>
        <taxon>Metazoa</taxon>
        <taxon>Ecdysozoa</taxon>
        <taxon>Nematoda</taxon>
        <taxon>Chromadorea</taxon>
        <taxon>Rhabditida</taxon>
        <taxon>Tylenchina</taxon>
        <taxon>Tylenchomorpha</taxon>
        <taxon>Tylenchoidea</taxon>
        <taxon>Heteroderidae</taxon>
        <taxon>Heteroderinae</taxon>
        <taxon>Globodera</taxon>
    </lineage>
</organism>
<sequence length="620" mass="69789">MDENEQHCGIGGVDYVGEDAGSEAALDGNGQSKSTQQLTDVELIQGHCVELFSMRDFVMEPQVIATMMAFFQAGGQPERVVELLSNNYHGLGQFANLLGLDACWLADLELDDAGASSSSTSQANLLENAQSKIDGCPLVRDCFESTVCQMIKRRFSSEAVDTIFEMDGTEGIDWIPMLISHQCWRRLVFELAEHFPHCLMLNFAIKLISDAGFQHEISNVNTAAQQLDIFSRVFLASFELLLTEYAKCDGDQLVESYQRNFRELKRVSCHSEQTFLYTQMLLNYICWKESGKKSAICATVVQQLRAECGERLQDIFAAQIGMMQSCVGQIHAHIVQAVLTMLAKGLNPADVSQLHQAYSDELHTPPMELIRNRAFLDLLIDALFSANGPRIHVEHRPKYIFLLAYACAVAERKPQGGERTQNLVELRETEEQLEQLVNILHSPEDILLSLEALLMLCRTPVVAAGILHYLKTLLLREDLLAEPSSLHFVLIDQVARVHPNLHPRVFKLLCALYDHQSNRNEVAEVVMERQRHVVDRFVHLLCCGMAIPVVEKMISMFKEAHIDISLVRYFGVEVLELVAPPYSKQFIVALLPIVADREVFDRVTLDKHPTAREFLHSGGH</sequence>
<evidence type="ECO:0000256" key="2">
    <source>
        <dbReference type="ARBA" id="ARBA00005726"/>
    </source>
</evidence>
<dbReference type="PANTHER" id="PTHR12144">
    <property type="entry name" value="NEGATIVE ELONGATION FACTOR D"/>
    <property type="match status" value="1"/>
</dbReference>
<dbReference type="Proteomes" id="UP000887572">
    <property type="component" value="Unplaced"/>
</dbReference>
<evidence type="ECO:0000313" key="7">
    <source>
        <dbReference type="Proteomes" id="UP000887572"/>
    </source>
</evidence>
<evidence type="ECO:0000256" key="5">
    <source>
        <dbReference type="ARBA" id="ARBA00023163"/>
    </source>
</evidence>
<evidence type="ECO:0000256" key="1">
    <source>
        <dbReference type="ARBA" id="ARBA00004123"/>
    </source>
</evidence>
<reference evidence="8" key="1">
    <citation type="submission" date="2022-11" db="UniProtKB">
        <authorList>
            <consortium name="WormBaseParasite"/>
        </authorList>
    </citation>
    <scope>IDENTIFICATION</scope>
</reference>
<name>A0A914HC73_GLORO</name>
<protein>
    <submittedName>
        <fullName evidence="8">Negative elongation factor D</fullName>
    </submittedName>
</protein>
<dbReference type="InterPro" id="IPR006942">
    <property type="entry name" value="TH1"/>
</dbReference>
<comment type="similarity">
    <text evidence="2">Belongs to the NELF-D family.</text>
</comment>
<dbReference type="WBParaSite" id="Gr19_v10_g15758.t1">
    <property type="protein sequence ID" value="Gr19_v10_g15758.t1"/>
    <property type="gene ID" value="Gr19_v10_g15758"/>
</dbReference>
<keyword evidence="5" id="KW-0804">Transcription</keyword>
<dbReference type="GO" id="GO:0003723">
    <property type="term" value="F:RNA binding"/>
    <property type="evidence" value="ECO:0007669"/>
    <property type="project" value="TreeGrafter"/>
</dbReference>
<keyword evidence="6" id="KW-0539">Nucleus</keyword>
<dbReference type="GO" id="GO:0034244">
    <property type="term" value="P:negative regulation of transcription elongation by RNA polymerase II"/>
    <property type="evidence" value="ECO:0007669"/>
    <property type="project" value="TreeGrafter"/>
</dbReference>
<dbReference type="Pfam" id="PF04858">
    <property type="entry name" value="TH1"/>
    <property type="match status" value="1"/>
</dbReference>